<evidence type="ECO:0000259" key="5">
    <source>
        <dbReference type="Pfam" id="PF07992"/>
    </source>
</evidence>
<keyword evidence="4" id="KW-0560">Oxidoreductase</keyword>
<organism evidence="7 8">
    <name type="scientific">Rhodococcus ruber BKS 20-38</name>
    <dbReference type="NCBI Taxonomy" id="1278076"/>
    <lineage>
        <taxon>Bacteria</taxon>
        <taxon>Bacillati</taxon>
        <taxon>Actinomycetota</taxon>
        <taxon>Actinomycetes</taxon>
        <taxon>Mycobacteriales</taxon>
        <taxon>Nocardiaceae</taxon>
        <taxon>Rhodococcus</taxon>
    </lineage>
</organism>
<dbReference type="GO" id="GO:0005737">
    <property type="term" value="C:cytoplasm"/>
    <property type="evidence" value="ECO:0007669"/>
    <property type="project" value="TreeGrafter"/>
</dbReference>
<dbReference type="Gene3D" id="3.30.390.30">
    <property type="match status" value="1"/>
</dbReference>
<evidence type="ECO:0000256" key="4">
    <source>
        <dbReference type="ARBA" id="ARBA00023002"/>
    </source>
</evidence>
<dbReference type="Pfam" id="PF07992">
    <property type="entry name" value="Pyr_redox_2"/>
    <property type="match status" value="1"/>
</dbReference>
<dbReference type="SUPFAM" id="SSF55424">
    <property type="entry name" value="FAD/NAD-linked reductases, dimerisation (C-terminal) domain"/>
    <property type="match status" value="1"/>
</dbReference>
<feature type="domain" description="Reductase C-terminal" evidence="6">
    <location>
        <begin position="300"/>
        <end position="369"/>
    </location>
</feature>
<dbReference type="AlphaFoldDB" id="M2ZPZ6"/>
<dbReference type="InterPro" id="IPR023753">
    <property type="entry name" value="FAD/NAD-binding_dom"/>
</dbReference>
<proteinExistence type="predicted"/>
<dbReference type="Pfam" id="PF14759">
    <property type="entry name" value="Reductase_C"/>
    <property type="match status" value="1"/>
</dbReference>
<keyword evidence="2" id="KW-0285">Flavoprotein</keyword>
<dbReference type="GO" id="GO:0016651">
    <property type="term" value="F:oxidoreductase activity, acting on NAD(P)H"/>
    <property type="evidence" value="ECO:0007669"/>
    <property type="project" value="TreeGrafter"/>
</dbReference>
<dbReference type="Gene3D" id="3.50.50.60">
    <property type="entry name" value="FAD/NAD(P)-binding domain"/>
    <property type="match status" value="2"/>
</dbReference>
<keyword evidence="8" id="KW-1185">Reference proteome</keyword>
<name>M2ZPZ6_9NOCA</name>
<evidence type="ECO:0000256" key="3">
    <source>
        <dbReference type="ARBA" id="ARBA00022827"/>
    </source>
</evidence>
<sequence length="375" mass="40231">MEELRRLGFDGDIVMIGDERHLPYDRPPLSKDVVRGENPDTTLRPLSFFSEQRIDLRLGRAAVNLDVDARTLSLVDGEVISFDELVVATGLRPRRLPGSENLAGVHVLRSLDDSRALGESVGSKNRALVIGAGFIGCEVAANLRTLGMEVALVEPQASPLAAVLGREVGERIGHLHSSRGVDVRAGVGVRELTQRRGRVTGAVLDDDSRLEVDLVVVGIGSVPATDWLEGSGVEIDNGVVCDAVGRTSAPHVWAVGDVAAWGGADERRRLEHWTSAGEQARVVAGALLGSHEAPVKQIPYFWSDQYELKIQALGEVGPMDAVHMIHTEGDKFLAYYERNGRICGVVGAGLPAQVMRMRSPIAAQAAIAEVLASAR</sequence>
<dbReference type="PATRIC" id="fig|1278076.4.peg.3235"/>
<comment type="caution">
    <text evidence="7">The sequence shown here is derived from an EMBL/GenBank/DDBJ whole genome shotgun (WGS) entry which is preliminary data.</text>
</comment>
<dbReference type="InterPro" id="IPR028202">
    <property type="entry name" value="Reductase_C"/>
</dbReference>
<dbReference type="PRINTS" id="PR00368">
    <property type="entry name" value="FADPNR"/>
</dbReference>
<dbReference type="PANTHER" id="PTHR43557">
    <property type="entry name" value="APOPTOSIS-INDUCING FACTOR 1"/>
    <property type="match status" value="1"/>
</dbReference>
<dbReference type="PRINTS" id="PR00411">
    <property type="entry name" value="PNDRDTASEI"/>
</dbReference>
<accession>M2ZPZ6</accession>
<evidence type="ECO:0000256" key="1">
    <source>
        <dbReference type="ARBA" id="ARBA00001974"/>
    </source>
</evidence>
<dbReference type="InterPro" id="IPR016156">
    <property type="entry name" value="FAD/NAD-linked_Rdtase_dimer_sf"/>
</dbReference>
<protein>
    <submittedName>
        <fullName evidence="7">FAD-dependent oxidoreductase</fullName>
    </submittedName>
</protein>
<gene>
    <name evidence="7" type="ORF">G352_15640</name>
</gene>
<evidence type="ECO:0000259" key="6">
    <source>
        <dbReference type="Pfam" id="PF14759"/>
    </source>
</evidence>
<feature type="domain" description="FAD/NAD(P)-binding" evidence="5">
    <location>
        <begin position="3"/>
        <end position="280"/>
    </location>
</feature>
<comment type="cofactor">
    <cofactor evidence="1">
        <name>FAD</name>
        <dbReference type="ChEBI" id="CHEBI:57692"/>
    </cofactor>
</comment>
<keyword evidence="3" id="KW-0274">FAD</keyword>
<dbReference type="SUPFAM" id="SSF51905">
    <property type="entry name" value="FAD/NAD(P)-binding domain"/>
    <property type="match status" value="1"/>
</dbReference>
<evidence type="ECO:0000313" key="7">
    <source>
        <dbReference type="EMBL" id="EME62888.1"/>
    </source>
</evidence>
<evidence type="ECO:0000256" key="2">
    <source>
        <dbReference type="ARBA" id="ARBA00022630"/>
    </source>
</evidence>
<dbReference type="Proteomes" id="UP000011731">
    <property type="component" value="Unassembled WGS sequence"/>
</dbReference>
<dbReference type="PANTHER" id="PTHR43557:SF2">
    <property type="entry name" value="RIESKE DOMAIN-CONTAINING PROTEIN-RELATED"/>
    <property type="match status" value="1"/>
</dbReference>
<evidence type="ECO:0000313" key="8">
    <source>
        <dbReference type="Proteomes" id="UP000011731"/>
    </source>
</evidence>
<reference evidence="7 8" key="1">
    <citation type="journal article" date="2013" name="Genome Announc.">
        <title>Draft Genome Sequence of Rhodococcus ruber Strain BKS 20-38.</title>
        <authorList>
            <person name="Bala M."/>
            <person name="Kumar S."/>
            <person name="Raghava G.P."/>
            <person name="Mayilraj S."/>
        </authorList>
    </citation>
    <scope>NUCLEOTIDE SEQUENCE [LARGE SCALE GENOMIC DNA]</scope>
    <source>
        <strain evidence="7 8">BKS 20-38</strain>
    </source>
</reference>
<dbReference type="InterPro" id="IPR050446">
    <property type="entry name" value="FAD-oxidoreductase/Apoptosis"/>
</dbReference>
<dbReference type="EMBL" id="AOEX01000048">
    <property type="protein sequence ID" value="EME62888.1"/>
    <property type="molecule type" value="Genomic_DNA"/>
</dbReference>
<dbReference type="InterPro" id="IPR036188">
    <property type="entry name" value="FAD/NAD-bd_sf"/>
</dbReference>